<feature type="region of interest" description="Disordered" evidence="1">
    <location>
        <begin position="1"/>
        <end position="22"/>
    </location>
</feature>
<keyword evidence="3" id="KW-1185">Reference proteome</keyword>
<comment type="caution">
    <text evidence="2">The sequence shown here is derived from an EMBL/GenBank/DDBJ whole genome shotgun (WGS) entry which is preliminary data.</text>
</comment>
<evidence type="ECO:0000256" key="1">
    <source>
        <dbReference type="SAM" id="MobiDB-lite"/>
    </source>
</evidence>
<name>A0AAV1I1Q0_9CHLO</name>
<proteinExistence type="predicted"/>
<feature type="compositionally biased region" description="Polar residues" evidence="1">
    <location>
        <begin position="161"/>
        <end position="172"/>
    </location>
</feature>
<organism evidence="2 3">
    <name type="scientific">Coccomyxa viridis</name>
    <dbReference type="NCBI Taxonomy" id="1274662"/>
    <lineage>
        <taxon>Eukaryota</taxon>
        <taxon>Viridiplantae</taxon>
        <taxon>Chlorophyta</taxon>
        <taxon>core chlorophytes</taxon>
        <taxon>Trebouxiophyceae</taxon>
        <taxon>Trebouxiophyceae incertae sedis</taxon>
        <taxon>Coccomyxaceae</taxon>
        <taxon>Coccomyxa</taxon>
    </lineage>
</organism>
<protein>
    <submittedName>
        <fullName evidence="2">Uncharacterized protein</fullName>
    </submittedName>
</protein>
<accession>A0AAV1I1Q0</accession>
<feature type="region of interest" description="Disordered" evidence="1">
    <location>
        <begin position="146"/>
        <end position="172"/>
    </location>
</feature>
<sequence>MDLEECKRQAADTAERTPEDDYNDAIKARNLWGQRGKQTLDERPVYKRCLPDKVMLTRTGTPQSLDGIAETAENIRSIPEESELLGLGRLHTEGDTATQDLSGRQVCAEKRMMSKTHPTAGLLEVYGATSVAPDLYSRQLYSSDDPALNSNFKRPLPFRNMTKSRMNTNRVQ</sequence>
<reference evidence="2 3" key="1">
    <citation type="submission" date="2023-10" db="EMBL/GenBank/DDBJ databases">
        <authorList>
            <person name="Maclean D."/>
            <person name="Macfadyen A."/>
        </authorList>
    </citation>
    <scope>NUCLEOTIDE SEQUENCE [LARGE SCALE GENOMIC DNA]</scope>
</reference>
<gene>
    <name evidence="2" type="ORF">CVIRNUC_004524</name>
</gene>
<evidence type="ECO:0000313" key="2">
    <source>
        <dbReference type="EMBL" id="CAK0777739.1"/>
    </source>
</evidence>
<evidence type="ECO:0000313" key="3">
    <source>
        <dbReference type="Proteomes" id="UP001314263"/>
    </source>
</evidence>
<dbReference type="AlphaFoldDB" id="A0AAV1I1Q0"/>
<dbReference type="EMBL" id="CAUYUE010000005">
    <property type="protein sequence ID" value="CAK0777739.1"/>
    <property type="molecule type" value="Genomic_DNA"/>
</dbReference>
<dbReference type="Proteomes" id="UP001314263">
    <property type="component" value="Unassembled WGS sequence"/>
</dbReference>